<dbReference type="Pfam" id="PF06082">
    <property type="entry name" value="YjbH"/>
    <property type="match status" value="1"/>
</dbReference>
<sequence>MSHAKGSIVQQTHPTRKNRFVILAIAGLVTAAGVTRATPASIEDVFNVPDRPSLNFYGTPGLMDMPSAEVMPDGQIAIGVSSFGGNTRTTLSFQATPRLSASFRYTTIKDLNLRGFEDFRDRSFDLRYLINKESRIWPAVSVGLQDFAGTGIYSGEYIVATKNFSGGRLPGKIKVTGGLGWGRLGSSGAIGSPFGGPRPPFEEGSTGGEPSVDQWFRGPAAPFAGIEWQINEKWGVKAEYSSDAYEQETQIGNVFTRKSRFNFGAEYQYTDRIRIGAYYMYGSEFGVNFQFQASPIRPPTPVRATPARPLQLRPSRASNPAAWGTDWITEPGAPAGLAEAMKPRLEAEGLELEALQVTAARAELRLRNHRYATTTLAIGRAARVMARSLPASVETFRIVIVENNLPQSTVTMRRSDLEALEFDPQASDALLAVSGITAASPDLPGAVRNDDLYPDFAWSIGPYVSQSYFDPDEPLRVDAGVKATATFKPGPGWEIGGTVRHRLFGNISDSDRLSNSVLPRVRTDSVLYSRGSDTVLANLYVAKQWKPGNDVYARVTAGYLERMFGGVSGEVLWKPVASRLALGVEANYVKQRDFSGLGFQDYSIATGHASAYYEFGNGYHGQLDVGRYLAGDVGATLTLSREFANGWKVGGFFTLTDVSAEEFGEGSFDKGINVTIPVSWFLGTPSKRSVSTTIRPIQRDGGARLSVPGRLYEQVRGGHLNALEDNWSGVWQ</sequence>
<dbReference type="Proteomes" id="UP000635142">
    <property type="component" value="Unassembled WGS sequence"/>
</dbReference>
<evidence type="ECO:0000313" key="3">
    <source>
        <dbReference type="Proteomes" id="UP000635142"/>
    </source>
</evidence>
<comment type="caution">
    <text evidence="2">The sequence shown here is derived from an EMBL/GenBank/DDBJ whole genome shotgun (WGS) entry which is preliminary data.</text>
</comment>
<evidence type="ECO:0000256" key="1">
    <source>
        <dbReference type="SAM" id="MobiDB-lite"/>
    </source>
</evidence>
<reference evidence="2" key="1">
    <citation type="submission" date="2020-08" db="EMBL/GenBank/DDBJ databases">
        <title>Sulfitobacter aestuariivivens sp. nov., isolated from a tidal flat.</title>
        <authorList>
            <person name="Park S."/>
            <person name="Yoon J.-H."/>
        </authorList>
    </citation>
    <scope>NUCLEOTIDE SEQUENCE</scope>
    <source>
        <strain evidence="2">TSTF-M16</strain>
    </source>
</reference>
<dbReference type="EMBL" id="JACTAG010000002">
    <property type="protein sequence ID" value="MBD3665012.1"/>
    <property type="molecule type" value="Genomic_DNA"/>
</dbReference>
<evidence type="ECO:0000313" key="2">
    <source>
        <dbReference type="EMBL" id="MBD3665012.1"/>
    </source>
</evidence>
<protein>
    <submittedName>
        <fullName evidence="2">YjbH domain-containing protein</fullName>
    </submittedName>
</protein>
<feature type="region of interest" description="Disordered" evidence="1">
    <location>
        <begin position="306"/>
        <end position="325"/>
    </location>
</feature>
<name>A0A927D7J8_9RHOB</name>
<dbReference type="InterPro" id="IPR010344">
    <property type="entry name" value="YbjH"/>
</dbReference>
<accession>A0A927D7J8</accession>
<gene>
    <name evidence="2" type="ORF">H9Q16_13855</name>
</gene>
<dbReference type="SUPFAM" id="SSF56935">
    <property type="entry name" value="Porins"/>
    <property type="match status" value="1"/>
</dbReference>
<dbReference type="AlphaFoldDB" id="A0A927D7J8"/>
<organism evidence="2 3">
    <name type="scientific">Sulfitobacter aestuariivivens</name>
    <dbReference type="NCBI Taxonomy" id="2766981"/>
    <lineage>
        <taxon>Bacteria</taxon>
        <taxon>Pseudomonadati</taxon>
        <taxon>Pseudomonadota</taxon>
        <taxon>Alphaproteobacteria</taxon>
        <taxon>Rhodobacterales</taxon>
        <taxon>Roseobacteraceae</taxon>
        <taxon>Sulfitobacter</taxon>
    </lineage>
</organism>
<keyword evidence="3" id="KW-1185">Reference proteome</keyword>
<proteinExistence type="predicted"/>